<evidence type="ECO:0000313" key="2">
    <source>
        <dbReference type="EMBL" id="MFD2186782.1"/>
    </source>
</evidence>
<accession>A0ABW5AY17</accession>
<comment type="caution">
    <text evidence="2">The sequence shown here is derived from an EMBL/GenBank/DDBJ whole genome shotgun (WGS) entry which is preliminary data.</text>
</comment>
<feature type="signal peptide" evidence="1">
    <location>
        <begin position="1"/>
        <end position="22"/>
    </location>
</feature>
<dbReference type="EMBL" id="JBHUHY010000004">
    <property type="protein sequence ID" value="MFD2186782.1"/>
    <property type="molecule type" value="Genomic_DNA"/>
</dbReference>
<evidence type="ECO:0000256" key="1">
    <source>
        <dbReference type="SAM" id="SignalP"/>
    </source>
</evidence>
<organism evidence="2 3">
    <name type="scientific">Aquimarina celericrescens</name>
    <dbReference type="NCBI Taxonomy" id="1964542"/>
    <lineage>
        <taxon>Bacteria</taxon>
        <taxon>Pseudomonadati</taxon>
        <taxon>Bacteroidota</taxon>
        <taxon>Flavobacteriia</taxon>
        <taxon>Flavobacteriales</taxon>
        <taxon>Flavobacteriaceae</taxon>
        <taxon>Aquimarina</taxon>
    </lineage>
</organism>
<keyword evidence="3" id="KW-1185">Reference proteome</keyword>
<evidence type="ECO:0000313" key="3">
    <source>
        <dbReference type="Proteomes" id="UP001597344"/>
    </source>
</evidence>
<sequence>MKQIFKLLLFLFVSIGFSQSQTDTIPAYHYFIKADSLLTHRKLDSAVVYFKKALPIYEKAEAWERVARC</sequence>
<dbReference type="Proteomes" id="UP001597344">
    <property type="component" value="Unassembled WGS sequence"/>
</dbReference>
<reference evidence="3" key="1">
    <citation type="journal article" date="2019" name="Int. J. Syst. Evol. Microbiol.">
        <title>The Global Catalogue of Microorganisms (GCM) 10K type strain sequencing project: providing services to taxonomists for standard genome sequencing and annotation.</title>
        <authorList>
            <consortium name="The Broad Institute Genomics Platform"/>
            <consortium name="The Broad Institute Genome Sequencing Center for Infectious Disease"/>
            <person name="Wu L."/>
            <person name="Ma J."/>
        </authorList>
    </citation>
    <scope>NUCLEOTIDE SEQUENCE [LARGE SCALE GENOMIC DNA]</scope>
    <source>
        <strain evidence="3">DT92</strain>
    </source>
</reference>
<evidence type="ECO:0008006" key="4">
    <source>
        <dbReference type="Google" id="ProtNLM"/>
    </source>
</evidence>
<protein>
    <recommendedName>
        <fullName evidence="4">Tetratricopeptide repeat protein</fullName>
    </recommendedName>
</protein>
<name>A0ABW5AY17_9FLAO</name>
<proteinExistence type="predicted"/>
<feature type="chain" id="PRO_5047423319" description="Tetratricopeptide repeat protein" evidence="1">
    <location>
        <begin position="23"/>
        <end position="69"/>
    </location>
</feature>
<gene>
    <name evidence="2" type="ORF">ACFSJT_08260</name>
</gene>
<dbReference type="RefSeq" id="WP_378319779.1">
    <property type="nucleotide sequence ID" value="NZ_JBHUHY010000004.1"/>
</dbReference>
<keyword evidence="1" id="KW-0732">Signal</keyword>